<dbReference type="PANTHER" id="PTHR43244:SF1">
    <property type="entry name" value="5,10-METHYLENETETRAHYDROMETHANOPTERIN REDUCTASE"/>
    <property type="match status" value="1"/>
</dbReference>
<reference evidence="6 7" key="1">
    <citation type="submission" date="2016-10" db="EMBL/GenBank/DDBJ databases">
        <authorList>
            <person name="de Groot N.N."/>
        </authorList>
    </citation>
    <scope>NUCLEOTIDE SEQUENCE [LARGE SCALE GENOMIC DNA]</scope>
    <source>
        <strain evidence="6 7">CGMCC 1.8712</strain>
    </source>
</reference>
<gene>
    <name evidence="4" type="primary">mer</name>
    <name evidence="6" type="ORF">SAMN04488065_2912</name>
</gene>
<dbReference type="HAMAP" id="MF_01091">
    <property type="entry name" value="F420_mer"/>
    <property type="match status" value="1"/>
</dbReference>
<dbReference type="GO" id="GO:0005737">
    <property type="term" value="C:cytoplasm"/>
    <property type="evidence" value="ECO:0007669"/>
    <property type="project" value="UniProtKB-SubCell"/>
</dbReference>
<dbReference type="CDD" id="cd01097">
    <property type="entry name" value="Tetrahydromethanopterin_reductase"/>
    <property type="match status" value="1"/>
</dbReference>
<dbReference type="InterPro" id="IPR036661">
    <property type="entry name" value="Luciferase-like_sf"/>
</dbReference>
<dbReference type="SUPFAM" id="SSF51679">
    <property type="entry name" value="Bacterial luciferase-like"/>
    <property type="match status" value="1"/>
</dbReference>
<comment type="similarity">
    <text evidence="4">Belongs to the mer family.</text>
</comment>
<sequence length="326" mass="34205">MFGFELTPEHPLDRLVDLGTTVERAGYDTLFVSSHYNNRSPFAALARLADATDTVRLGPGVVNPLERHPVTLAGEVGTLAEASDGRAVFGIGPGDPSTLQNLGLADDRGLRPVLEAFKVAQRLWDGERVTHDGTFTAEDAGLNFEVPTPIPTYVGGEGPHMCKMAAKHADGLLFNGSHPADLRWARDQVEDGLDDRLDGLGEFDLAAYASVSVAEDGEAARAAARPPVAFIAAGAAPPVLDRHDLDHDRAAAIGDALSAGDFSEAFDRVSPAMVEAFCVAGTVDEVADRLAAVLDHADSVVVGSPIGPDLDTAIDLAATAHDRATE</sequence>
<keyword evidence="1 4" id="KW-0963">Cytoplasm</keyword>
<dbReference type="InterPro" id="IPR050564">
    <property type="entry name" value="F420-G6PD/mer"/>
</dbReference>
<keyword evidence="7" id="KW-1185">Reference proteome</keyword>
<dbReference type="OrthoDB" id="213164at2157"/>
<dbReference type="GO" id="GO:0006730">
    <property type="term" value="P:one-carbon metabolic process"/>
    <property type="evidence" value="ECO:0007669"/>
    <property type="project" value="UniProtKB-UniRule"/>
</dbReference>
<dbReference type="NCBIfam" id="NF002619">
    <property type="entry name" value="PRK02271.1"/>
    <property type="match status" value="1"/>
</dbReference>
<dbReference type="GO" id="GO:0018537">
    <property type="term" value="F:coenzyme F420-dependent N5,N10-methenyltetrahydromethanopterin reductase activity"/>
    <property type="evidence" value="ECO:0007669"/>
    <property type="project" value="UniProtKB-UniRule"/>
</dbReference>
<comment type="function">
    <text evidence="4">Catalyzes the oxidation of methyl-H(4)MPT to methylene-H(4)MPT.</text>
</comment>
<dbReference type="GO" id="GO:0016705">
    <property type="term" value="F:oxidoreductase activity, acting on paired donors, with incorporation or reduction of molecular oxygen"/>
    <property type="evidence" value="ECO:0007669"/>
    <property type="project" value="InterPro"/>
</dbReference>
<protein>
    <recommendedName>
        <fullName evidence="4">5,10-methylenetetrahydromethanopterin reductase</fullName>
        <ecNumber evidence="4">1.5.98.2</ecNumber>
    </recommendedName>
    <alternativeName>
        <fullName evidence="4">Coenzyme F420-dependent N(5),N(10)-methylenetetrahydromethanopterin reductase</fullName>
    </alternativeName>
    <alternativeName>
        <fullName evidence="4">Methylene-H(4)MPT reductase</fullName>
    </alternativeName>
</protein>
<feature type="domain" description="Luciferase-like" evidence="5">
    <location>
        <begin position="8"/>
        <end position="293"/>
    </location>
</feature>
<dbReference type="AlphaFoldDB" id="A0A1H4ARH2"/>
<evidence type="ECO:0000313" key="6">
    <source>
        <dbReference type="EMBL" id="SEA38451.1"/>
    </source>
</evidence>
<dbReference type="InterPro" id="IPR011251">
    <property type="entry name" value="Luciferase-like_dom"/>
</dbReference>
<keyword evidence="3 4" id="KW-0560">Oxidoreductase</keyword>
<evidence type="ECO:0000313" key="7">
    <source>
        <dbReference type="Proteomes" id="UP000236755"/>
    </source>
</evidence>
<dbReference type="EC" id="1.5.98.2" evidence="4"/>
<dbReference type="Proteomes" id="UP000236755">
    <property type="component" value="Unassembled WGS sequence"/>
</dbReference>
<proteinExistence type="inferred from homology"/>
<dbReference type="Pfam" id="PF00296">
    <property type="entry name" value="Bac_luciferase"/>
    <property type="match status" value="1"/>
</dbReference>
<dbReference type="STRING" id="555874.SAMN04488065_2912"/>
<evidence type="ECO:0000256" key="4">
    <source>
        <dbReference type="HAMAP-Rule" id="MF_01091"/>
    </source>
</evidence>
<evidence type="ECO:0000256" key="3">
    <source>
        <dbReference type="ARBA" id="ARBA00023002"/>
    </source>
</evidence>
<comment type="catalytic activity">
    <reaction evidence="4">
        <text>5-methyl-5,6,7,8-tetrahydromethanopterin + oxidized coenzyme F420-(gamma-L-Glu)(n) + H(+) = 5,10-methylenetetrahydromethanopterin + reduced coenzyme F420-(gamma-L-Glu)(n)</text>
        <dbReference type="Rhea" id="RHEA:21144"/>
        <dbReference type="Rhea" id="RHEA-COMP:12939"/>
        <dbReference type="Rhea" id="RHEA-COMP:14378"/>
        <dbReference type="ChEBI" id="CHEBI:15378"/>
        <dbReference type="ChEBI" id="CHEBI:57818"/>
        <dbReference type="ChEBI" id="CHEBI:58116"/>
        <dbReference type="ChEBI" id="CHEBI:133980"/>
        <dbReference type="ChEBI" id="CHEBI:139511"/>
        <dbReference type="EC" id="1.5.98.2"/>
    </reaction>
</comment>
<evidence type="ECO:0000256" key="1">
    <source>
        <dbReference type="ARBA" id="ARBA00022490"/>
    </source>
</evidence>
<dbReference type="PANTHER" id="PTHR43244">
    <property type="match status" value="1"/>
</dbReference>
<accession>A0A1H4ARH2</accession>
<keyword evidence="2 4" id="KW-0554">One-carbon metabolism</keyword>
<dbReference type="RefSeq" id="WP_092636050.1">
    <property type="nucleotide sequence ID" value="NZ_FNQT01000007.1"/>
</dbReference>
<dbReference type="EMBL" id="FNQT01000007">
    <property type="protein sequence ID" value="SEA38451.1"/>
    <property type="molecule type" value="Genomic_DNA"/>
</dbReference>
<evidence type="ECO:0000259" key="5">
    <source>
        <dbReference type="Pfam" id="PF00296"/>
    </source>
</evidence>
<dbReference type="Gene3D" id="3.20.20.30">
    <property type="entry name" value="Luciferase-like domain"/>
    <property type="match status" value="1"/>
</dbReference>
<comment type="subcellular location">
    <subcellularLocation>
        <location evidence="4">Cytoplasm</location>
    </subcellularLocation>
</comment>
<dbReference type="InterPro" id="IPR019946">
    <property type="entry name" value="MeH4methanopterin_reductase"/>
</dbReference>
<name>A0A1H4ARH2_9EURY</name>
<organism evidence="6 7">
    <name type="scientific">Haloplanus vescus</name>
    <dbReference type="NCBI Taxonomy" id="555874"/>
    <lineage>
        <taxon>Archaea</taxon>
        <taxon>Methanobacteriati</taxon>
        <taxon>Methanobacteriota</taxon>
        <taxon>Stenosarchaea group</taxon>
        <taxon>Halobacteria</taxon>
        <taxon>Halobacteriales</taxon>
        <taxon>Haloferacaceae</taxon>
        <taxon>Haloplanus</taxon>
    </lineage>
</organism>
<evidence type="ECO:0000256" key="2">
    <source>
        <dbReference type="ARBA" id="ARBA00022563"/>
    </source>
</evidence>